<organism evidence="1 2">
    <name type="scientific">Panagrolaimus sp. JU765</name>
    <dbReference type="NCBI Taxonomy" id="591449"/>
    <lineage>
        <taxon>Eukaryota</taxon>
        <taxon>Metazoa</taxon>
        <taxon>Ecdysozoa</taxon>
        <taxon>Nematoda</taxon>
        <taxon>Chromadorea</taxon>
        <taxon>Rhabditida</taxon>
        <taxon>Tylenchina</taxon>
        <taxon>Panagrolaimomorpha</taxon>
        <taxon>Panagrolaimoidea</taxon>
        <taxon>Panagrolaimidae</taxon>
        <taxon>Panagrolaimus</taxon>
    </lineage>
</organism>
<name>A0AC34R697_9BILA</name>
<sequence length="260" mass="30544">MEADESIQKNPLNDALVDELENTSDYSENIQNGNGSTKSSNKTPNKISKKKISDPNNVKVFIIGFFMFFFILFLFFTTDMLLTVKSNVDYNKDRKIISTYCFRRVLSRARKAKNDLQIDTNQFIRQQLRLFKAHHEKQISFEQLKNQQFDLFYKSVESMTATEDLIKRIGEFQEYRQRKISYETNEIKCFYIIIAIMSVMAIDIVCMSFGKKDMFFKILTISLCFAIFLSILFYCSHLFQEFDDPAKTAECPFHIFSLES</sequence>
<dbReference type="Proteomes" id="UP000887576">
    <property type="component" value="Unplaced"/>
</dbReference>
<evidence type="ECO:0000313" key="1">
    <source>
        <dbReference type="Proteomes" id="UP000887576"/>
    </source>
</evidence>
<accession>A0AC34R697</accession>
<evidence type="ECO:0000313" key="2">
    <source>
        <dbReference type="WBParaSite" id="JU765_v2.g392.t1"/>
    </source>
</evidence>
<dbReference type="WBParaSite" id="JU765_v2.g392.t1">
    <property type="protein sequence ID" value="JU765_v2.g392.t1"/>
    <property type="gene ID" value="JU765_v2.g392"/>
</dbReference>
<protein>
    <submittedName>
        <fullName evidence="2">Transmembrane protein</fullName>
    </submittedName>
</protein>
<reference evidence="2" key="1">
    <citation type="submission" date="2022-11" db="UniProtKB">
        <authorList>
            <consortium name="WormBaseParasite"/>
        </authorList>
    </citation>
    <scope>IDENTIFICATION</scope>
</reference>
<proteinExistence type="predicted"/>